<name>A0A7Y8D1E8_PSEPU</name>
<sequence>MKSHPELHVRSPLLFRCVAIGFAPCMLAVCALAFYVLWAELLPLYGRLYRNAPVVETPLMNFFVLAAIPGTPYSLVVCAFAAWTGQKFDPPKKSRLHTFEIRSLQLMFAIMCCAAPAMIIATTATLSAKGYWSCPKLRISGSAWQMFWVNDERICFTPDSYINDHWPCKVVGNKTICVQVDGR</sequence>
<comment type="caution">
    <text evidence="2">The sequence shown here is derived from an EMBL/GenBank/DDBJ whole genome shotgun (WGS) entry which is preliminary data.</text>
</comment>
<feature type="transmembrane region" description="Helical" evidence="1">
    <location>
        <begin position="12"/>
        <end position="39"/>
    </location>
</feature>
<protein>
    <recommendedName>
        <fullName evidence="4">Transmembrane protein</fullName>
    </recommendedName>
</protein>
<proteinExistence type="predicted"/>
<evidence type="ECO:0000313" key="2">
    <source>
        <dbReference type="EMBL" id="NWC80494.1"/>
    </source>
</evidence>
<organism evidence="2 3">
    <name type="scientific">Pseudomonas putida</name>
    <name type="common">Arthrobacter siderocapsulatus</name>
    <dbReference type="NCBI Taxonomy" id="303"/>
    <lineage>
        <taxon>Bacteria</taxon>
        <taxon>Pseudomonadati</taxon>
        <taxon>Pseudomonadota</taxon>
        <taxon>Gammaproteobacteria</taxon>
        <taxon>Pseudomonadales</taxon>
        <taxon>Pseudomonadaceae</taxon>
        <taxon>Pseudomonas</taxon>
    </lineage>
</organism>
<gene>
    <name evidence="2" type="ORF">HX798_09310</name>
</gene>
<accession>A0A7Y8D1E8</accession>
<reference evidence="2 3" key="1">
    <citation type="submission" date="2020-04" db="EMBL/GenBank/DDBJ databases">
        <title>Molecular characterization of pseudomonads from Agaricus bisporus reveal novel blotch 2 pathogens in Western Europe.</title>
        <authorList>
            <person name="Taparia T."/>
            <person name="Krijger M."/>
            <person name="Haynes E."/>
            <person name="Elpinstone J.G."/>
            <person name="Noble R."/>
            <person name="Van Der Wolf J."/>
        </authorList>
    </citation>
    <scope>NUCLEOTIDE SEQUENCE [LARGE SCALE GENOMIC DNA]</scope>
    <source>
        <strain evidence="2 3">P7765</strain>
    </source>
</reference>
<keyword evidence="1" id="KW-0812">Transmembrane</keyword>
<dbReference type="EMBL" id="JACARV010000020">
    <property type="protein sequence ID" value="NWC80494.1"/>
    <property type="molecule type" value="Genomic_DNA"/>
</dbReference>
<feature type="transmembrane region" description="Helical" evidence="1">
    <location>
        <begin position="59"/>
        <end position="83"/>
    </location>
</feature>
<keyword evidence="1" id="KW-1133">Transmembrane helix</keyword>
<evidence type="ECO:0000256" key="1">
    <source>
        <dbReference type="SAM" id="Phobius"/>
    </source>
</evidence>
<dbReference type="AlphaFoldDB" id="A0A7Y8D1E8"/>
<evidence type="ECO:0000313" key="3">
    <source>
        <dbReference type="Proteomes" id="UP000542695"/>
    </source>
</evidence>
<evidence type="ECO:0008006" key="4">
    <source>
        <dbReference type="Google" id="ProtNLM"/>
    </source>
</evidence>
<keyword evidence="1" id="KW-0472">Membrane</keyword>
<dbReference type="RefSeq" id="WP_161871177.1">
    <property type="nucleotide sequence ID" value="NZ_JACARV010000020.1"/>
</dbReference>
<feature type="transmembrane region" description="Helical" evidence="1">
    <location>
        <begin position="104"/>
        <end position="126"/>
    </location>
</feature>
<dbReference type="Proteomes" id="UP000542695">
    <property type="component" value="Unassembled WGS sequence"/>
</dbReference>